<dbReference type="CDD" id="cd03443">
    <property type="entry name" value="PaaI_thioesterase"/>
    <property type="match status" value="2"/>
</dbReference>
<protein>
    <recommendedName>
        <fullName evidence="2">Acyl-CoA thioesterase-like N-terminal HotDog domain-containing protein</fullName>
    </recommendedName>
</protein>
<evidence type="ECO:0000313" key="4">
    <source>
        <dbReference type="Proteomes" id="UP000179627"/>
    </source>
</evidence>
<evidence type="ECO:0000256" key="1">
    <source>
        <dbReference type="SAM" id="MobiDB-lite"/>
    </source>
</evidence>
<keyword evidence="4" id="KW-1185">Reference proteome</keyword>
<name>A0A1S1QI51_9ACTN</name>
<sequence>MPQEDSGTPAPAGAADRGEPAEPSDGIGGPQALFRVSGYRPGPDGTELSMAVGPWLDGVGGTPAVGALGILADDVLGRPVFVSRPPGTHLVTFELSVEVVLPPPWVGPRLLATGTVVAIDAARGLSRCEIVDGTGRLVATGRAHLRIVPAGWSQPEGIRASTLTAAADLSARDTLGPAGSTGAGRGGPIVVPNRPEFGNGSGAVHGGILFCGSEQAAAAADPQGRLTTASVTIHYLRRADLADPVVYEVQPEHQGRSVAVYRVTARGSGGRPCSIATVARTVR</sequence>
<feature type="domain" description="Acyl-CoA thioesterase-like N-terminal HotDog" evidence="2">
    <location>
        <begin position="201"/>
        <end position="279"/>
    </location>
</feature>
<evidence type="ECO:0000259" key="2">
    <source>
        <dbReference type="Pfam" id="PF13622"/>
    </source>
</evidence>
<dbReference type="OrthoDB" id="4698424at2"/>
<organism evidence="3 4">
    <name type="scientific">Parafrankia colletiae</name>
    <dbReference type="NCBI Taxonomy" id="573497"/>
    <lineage>
        <taxon>Bacteria</taxon>
        <taxon>Bacillati</taxon>
        <taxon>Actinomycetota</taxon>
        <taxon>Actinomycetes</taxon>
        <taxon>Frankiales</taxon>
        <taxon>Frankiaceae</taxon>
        <taxon>Parafrankia</taxon>
    </lineage>
</organism>
<feature type="region of interest" description="Disordered" evidence="1">
    <location>
        <begin position="1"/>
        <end position="40"/>
    </location>
</feature>
<dbReference type="Proteomes" id="UP000179627">
    <property type="component" value="Unassembled WGS sequence"/>
</dbReference>
<evidence type="ECO:0000313" key="3">
    <source>
        <dbReference type="EMBL" id="OHV33101.1"/>
    </source>
</evidence>
<dbReference type="Pfam" id="PF13622">
    <property type="entry name" value="4HBT_3"/>
    <property type="match status" value="1"/>
</dbReference>
<dbReference type="SUPFAM" id="SSF54637">
    <property type="entry name" value="Thioesterase/thiol ester dehydrase-isomerase"/>
    <property type="match status" value="2"/>
</dbReference>
<reference evidence="4" key="1">
    <citation type="submission" date="2016-07" db="EMBL/GenBank/DDBJ databases">
        <title>Sequence Frankia sp. strain CcI1.17.</title>
        <authorList>
            <person name="Ghodhbane-Gtari F."/>
            <person name="Swanson E."/>
            <person name="Gueddou A."/>
            <person name="Morris K."/>
            <person name="Hezbri K."/>
            <person name="Ktari A."/>
            <person name="Nouioui I."/>
            <person name="Abebe-Akele F."/>
            <person name="Simpson S."/>
            <person name="Thomas K."/>
            <person name="Gtari M."/>
            <person name="Tisa L.S."/>
            <person name="Hurst S."/>
        </authorList>
    </citation>
    <scope>NUCLEOTIDE SEQUENCE [LARGE SCALE GENOMIC DNA]</scope>
    <source>
        <strain evidence="4">Cc1.17</strain>
    </source>
</reference>
<dbReference type="EMBL" id="MBLM01000135">
    <property type="protein sequence ID" value="OHV33101.1"/>
    <property type="molecule type" value="Genomic_DNA"/>
</dbReference>
<proteinExistence type="predicted"/>
<dbReference type="AlphaFoldDB" id="A0A1S1QI51"/>
<accession>A0A1S1QI51</accession>
<dbReference type="InterPro" id="IPR049449">
    <property type="entry name" value="TesB_ACOT8-like_N"/>
</dbReference>
<dbReference type="Gene3D" id="3.10.129.10">
    <property type="entry name" value="Hotdog Thioesterase"/>
    <property type="match status" value="2"/>
</dbReference>
<comment type="caution">
    <text evidence="3">The sequence shown here is derived from an EMBL/GenBank/DDBJ whole genome shotgun (WGS) entry which is preliminary data.</text>
</comment>
<gene>
    <name evidence="3" type="ORF">CC117_23695</name>
</gene>
<dbReference type="InterPro" id="IPR029069">
    <property type="entry name" value="HotDog_dom_sf"/>
</dbReference>